<dbReference type="Gene3D" id="3.40.50.2300">
    <property type="match status" value="1"/>
</dbReference>
<dbReference type="InterPro" id="IPR032474">
    <property type="entry name" value="Argonaute_N"/>
</dbReference>
<dbReference type="HOGENOM" id="CLU_004544_4_1_1"/>
<dbReference type="STRING" id="692275.N1QFF7"/>
<dbReference type="InterPro" id="IPR003165">
    <property type="entry name" value="Piwi"/>
</dbReference>
<dbReference type="Pfam" id="PF16486">
    <property type="entry name" value="ArgoN"/>
    <property type="match status" value="1"/>
</dbReference>
<evidence type="ECO:0000313" key="5">
    <source>
        <dbReference type="EMBL" id="EMF10472.1"/>
    </source>
</evidence>
<dbReference type="GeneID" id="27903399"/>
<feature type="domain" description="Piwi" evidence="4">
    <location>
        <begin position="679"/>
        <end position="982"/>
    </location>
</feature>
<protein>
    <submittedName>
        <fullName evidence="5">Piwi-domain-containing protein</fullName>
    </submittedName>
</protein>
<comment type="similarity">
    <text evidence="1">Belongs to the argonaute family.</text>
</comment>
<dbReference type="InterPro" id="IPR003100">
    <property type="entry name" value="PAZ_dom"/>
</dbReference>
<dbReference type="OrthoDB" id="10252740at2759"/>
<accession>N1QFF7</accession>
<evidence type="ECO:0000256" key="2">
    <source>
        <dbReference type="SAM" id="MobiDB-lite"/>
    </source>
</evidence>
<name>N1QFF7_SPHMS</name>
<dbReference type="Gene3D" id="3.30.420.10">
    <property type="entry name" value="Ribonuclease H-like superfamily/Ribonuclease H"/>
    <property type="match status" value="1"/>
</dbReference>
<gene>
    <name evidence="5" type="ORF">SEPMUDRAFT_150570</name>
</gene>
<dbReference type="CDD" id="cd02846">
    <property type="entry name" value="PAZ_argonaute_like"/>
    <property type="match status" value="1"/>
</dbReference>
<dbReference type="Pfam" id="PF02170">
    <property type="entry name" value="PAZ"/>
    <property type="match status" value="1"/>
</dbReference>
<dbReference type="InterPro" id="IPR012337">
    <property type="entry name" value="RNaseH-like_sf"/>
</dbReference>
<dbReference type="EMBL" id="KB456267">
    <property type="protein sequence ID" value="EMF10472.1"/>
    <property type="molecule type" value="Genomic_DNA"/>
</dbReference>
<dbReference type="Pfam" id="PF02171">
    <property type="entry name" value="Piwi"/>
    <property type="match status" value="1"/>
</dbReference>
<reference evidence="5 6" key="1">
    <citation type="journal article" date="2012" name="PLoS Pathog.">
        <title>Diverse lifestyles and strategies of plant pathogenesis encoded in the genomes of eighteen Dothideomycetes fungi.</title>
        <authorList>
            <person name="Ohm R.A."/>
            <person name="Feau N."/>
            <person name="Henrissat B."/>
            <person name="Schoch C.L."/>
            <person name="Horwitz B.A."/>
            <person name="Barry K.W."/>
            <person name="Condon B.J."/>
            <person name="Copeland A.C."/>
            <person name="Dhillon B."/>
            <person name="Glaser F."/>
            <person name="Hesse C.N."/>
            <person name="Kosti I."/>
            <person name="LaButti K."/>
            <person name="Lindquist E.A."/>
            <person name="Lucas S."/>
            <person name="Salamov A.A."/>
            <person name="Bradshaw R.E."/>
            <person name="Ciuffetti L."/>
            <person name="Hamelin R.C."/>
            <person name="Kema G.H.J."/>
            <person name="Lawrence C."/>
            <person name="Scott J.A."/>
            <person name="Spatafora J.W."/>
            <person name="Turgeon B.G."/>
            <person name="de Wit P.J.G.M."/>
            <person name="Zhong S."/>
            <person name="Goodwin S.B."/>
            <person name="Grigoriev I.V."/>
        </authorList>
    </citation>
    <scope>NUCLEOTIDE SEQUENCE [LARGE SCALE GENOMIC DNA]</scope>
    <source>
        <strain evidence="5 6">SO2202</strain>
    </source>
</reference>
<dbReference type="eggNOG" id="KOG1041">
    <property type="taxonomic scope" value="Eukaryota"/>
</dbReference>
<dbReference type="AlphaFoldDB" id="N1QFF7"/>
<feature type="compositionally biased region" description="Gly residues" evidence="2">
    <location>
        <begin position="57"/>
        <end position="66"/>
    </location>
</feature>
<feature type="region of interest" description="Disordered" evidence="2">
    <location>
        <begin position="1"/>
        <end position="103"/>
    </location>
</feature>
<keyword evidence="6" id="KW-1185">Reference proteome</keyword>
<evidence type="ECO:0000259" key="4">
    <source>
        <dbReference type="PROSITE" id="PS50822"/>
    </source>
</evidence>
<dbReference type="InterPro" id="IPR036397">
    <property type="entry name" value="RNaseH_sf"/>
</dbReference>
<feature type="domain" description="PAZ" evidence="3">
    <location>
        <begin position="387"/>
        <end position="491"/>
    </location>
</feature>
<dbReference type="Gene3D" id="2.170.260.10">
    <property type="entry name" value="paz domain"/>
    <property type="match status" value="1"/>
</dbReference>
<evidence type="ECO:0000256" key="1">
    <source>
        <dbReference type="RuleBase" id="RU361178"/>
    </source>
</evidence>
<dbReference type="PROSITE" id="PS50822">
    <property type="entry name" value="PIWI"/>
    <property type="match status" value="1"/>
</dbReference>
<dbReference type="CDD" id="cd04657">
    <property type="entry name" value="Piwi_ago-like"/>
    <property type="match status" value="1"/>
</dbReference>
<evidence type="ECO:0000259" key="3">
    <source>
        <dbReference type="PROSITE" id="PS50821"/>
    </source>
</evidence>
<proteinExistence type="inferred from homology"/>
<evidence type="ECO:0000313" key="6">
    <source>
        <dbReference type="Proteomes" id="UP000016931"/>
    </source>
</evidence>
<dbReference type="SMART" id="SM01163">
    <property type="entry name" value="DUF1785"/>
    <property type="match status" value="1"/>
</dbReference>
<dbReference type="SMART" id="SM00950">
    <property type="entry name" value="Piwi"/>
    <property type="match status" value="1"/>
</dbReference>
<dbReference type="PANTHER" id="PTHR22891">
    <property type="entry name" value="EUKARYOTIC TRANSLATION INITIATION FACTOR 2C"/>
    <property type="match status" value="1"/>
</dbReference>
<dbReference type="GO" id="GO:0003723">
    <property type="term" value="F:RNA binding"/>
    <property type="evidence" value="ECO:0007669"/>
    <property type="project" value="InterPro"/>
</dbReference>
<dbReference type="PROSITE" id="PS50821">
    <property type="entry name" value="PAZ"/>
    <property type="match status" value="1"/>
</dbReference>
<dbReference type="Pfam" id="PF08699">
    <property type="entry name" value="ArgoL1"/>
    <property type="match status" value="1"/>
</dbReference>
<dbReference type="InterPro" id="IPR045246">
    <property type="entry name" value="Piwi_ago-like"/>
</dbReference>
<organism evidence="5 6">
    <name type="scientific">Sphaerulina musiva (strain SO2202)</name>
    <name type="common">Poplar stem canker fungus</name>
    <name type="synonym">Septoria musiva</name>
    <dbReference type="NCBI Taxonomy" id="692275"/>
    <lineage>
        <taxon>Eukaryota</taxon>
        <taxon>Fungi</taxon>
        <taxon>Dikarya</taxon>
        <taxon>Ascomycota</taxon>
        <taxon>Pezizomycotina</taxon>
        <taxon>Dothideomycetes</taxon>
        <taxon>Dothideomycetidae</taxon>
        <taxon>Mycosphaerellales</taxon>
        <taxon>Mycosphaerellaceae</taxon>
        <taxon>Sphaerulina</taxon>
    </lineage>
</organism>
<dbReference type="RefSeq" id="XP_016758593.1">
    <property type="nucleotide sequence ID" value="XM_016906262.1"/>
</dbReference>
<dbReference type="OMA" id="RGRCYIH"/>
<dbReference type="SUPFAM" id="SSF101690">
    <property type="entry name" value="PAZ domain"/>
    <property type="match status" value="1"/>
</dbReference>
<dbReference type="InterPro" id="IPR014811">
    <property type="entry name" value="ArgoL1"/>
</dbReference>
<dbReference type="InterPro" id="IPR036085">
    <property type="entry name" value="PAZ_dom_sf"/>
</dbReference>
<sequence length="1026" mass="112916">MSGNQPRGRGGGRGDRGAGQRGRGRGDSSAPRGDFQAGRGRGDFQPGRGRGDFQGNRGRGGGGPPGRGQSTQMPFRGGRGGAGGGRPPPGRGGIYLENQPVTPPDPAITAAENALVVQTKGKIIDDFPGRSGYGSKGKAIVLRTNYFSLTTAFEANVNEVPLYRYEVEIKEIKDISKPKRRRVFDSIVAHAAFANLRWATDYSSIIVTTEKLDLEKMMAGKVMVEVTLPPENGAVGPSSEGDQPPEFVKAARARNTFHFCLHDKGSFNPRAMVEYLKSTSAGAMYQGRADLIQLLNIIITKAPNEAAQVKDVGKNFYPFGTHPGMESYDLGQGLEALRGYFSSVRPAIGRLLVNINVTSGAFYKSMQLLDLVREVGSGNDQAESFIRMLKVEVRYTKDGQKEMFMKKAKTIVGFAKPHKKIHVKRFGNAHEVRISIEDRASPNTKSQEMTVAEYFKKNHGITLKRPELPLLNVGTRDAPQYLPMELCWVNPGQAYRRLLSGNQTSEMLKFAARFPNLNAMSIAGVADAPGNGLRLLRLAATGATPQNESVGPFGFRVGIDMISVPGRILQAPSVNYGKKSVTPRNGSWNLAGTKFAKPGKFNRWQVLVINLSGRNTLRGPVESIVGKLGTALMGYGINMGERGPTMQIELDRLTMMNRPKNDAVLKGAFERAEGKRVDMLFIIIPDVDRWLYARIKFFGDVVHGVGTICSVGSKLEKENGQDMYLGNLALKFNLKGGGISHSVANTVTAPIDANTMVVGIDVTHPSPDSAEDAPSVSCVVASVDSQMFQWPGSIRSQKGRQEMVEPLEEMFNERLDVWVRKNQKLPTKVVVYRDGVSEGQYQTVLREELPAFENVFKKRYGKKDRWPKMAIIIVGKRHHTRFYPTRVEDADYNPQRDKGSWNPLPGTIVDRGIVGKVIREFYLQAHQGLQGTARPAHYVVIKDDISFTADALEQFTHHLCYLFNRATKAVSICPPAYYADLLCERGRAYLFNTLSENTSSDSSVMGDAPEGISGVHDRLRDTTWYV</sequence>
<dbReference type="SUPFAM" id="SSF53098">
    <property type="entry name" value="Ribonuclease H-like"/>
    <property type="match status" value="1"/>
</dbReference>
<dbReference type="SMART" id="SM00949">
    <property type="entry name" value="PAZ"/>
    <property type="match status" value="1"/>
</dbReference>
<dbReference type="Proteomes" id="UP000016931">
    <property type="component" value="Unassembled WGS sequence"/>
</dbReference>